<feature type="transmembrane region" description="Helical" evidence="1">
    <location>
        <begin position="111"/>
        <end position="131"/>
    </location>
</feature>
<proteinExistence type="predicted"/>
<evidence type="ECO:0000259" key="2">
    <source>
        <dbReference type="Pfam" id="PF02517"/>
    </source>
</evidence>
<sequence>MGLVSIPTTFFTRTRPSLGSFMSIREMTPVANIDLNPTTLLIGVAAIGIVLSESALYAGSVAIALWGHFLVLLLCAFVPVRLRTVTSLCQVIALLPVFRIVNLGMPALFDAPLASIVPIYGVLLLAVLLVAGPWGATKVTVGWKLGLFSIPITIPIAFVLAEFEYALYQPDPFVGSWTGPQIVLFAVVMIGFVALVEELLFRGLVQGAFVDYLGRWSGITLASVLFAAMHSGHGVPELVAFAFVIGFAFGVLYDRTGSLLTVIVLHGFLNVFLFGFLAVHGSILGPFIA</sequence>
<feature type="transmembrane region" description="Helical" evidence="1">
    <location>
        <begin position="260"/>
        <end position="283"/>
    </location>
</feature>
<feature type="transmembrane region" description="Helical" evidence="1">
    <location>
        <begin position="143"/>
        <end position="161"/>
    </location>
</feature>
<name>A0A8J8PWZ5_9EURY</name>
<feature type="transmembrane region" description="Helical" evidence="1">
    <location>
        <begin position="57"/>
        <end position="78"/>
    </location>
</feature>
<keyword evidence="4" id="KW-1185">Reference proteome</keyword>
<feature type="transmembrane region" description="Helical" evidence="1">
    <location>
        <begin position="212"/>
        <end position="229"/>
    </location>
</feature>
<dbReference type="InterPro" id="IPR003675">
    <property type="entry name" value="Rce1/LyrA-like_dom"/>
</dbReference>
<dbReference type="GO" id="GO:0080120">
    <property type="term" value="P:CAAX-box protein maturation"/>
    <property type="evidence" value="ECO:0007669"/>
    <property type="project" value="UniProtKB-ARBA"/>
</dbReference>
<comment type="caution">
    <text evidence="3">The sequence shown here is derived from an EMBL/GenBank/DDBJ whole genome shotgun (WGS) entry which is preliminary data.</text>
</comment>
<dbReference type="EMBL" id="PHNJ01000018">
    <property type="protein sequence ID" value="TYL36401.1"/>
    <property type="molecule type" value="Genomic_DNA"/>
</dbReference>
<evidence type="ECO:0000313" key="4">
    <source>
        <dbReference type="Proteomes" id="UP000766904"/>
    </source>
</evidence>
<feature type="transmembrane region" description="Helical" evidence="1">
    <location>
        <begin position="30"/>
        <end position="51"/>
    </location>
</feature>
<feature type="transmembrane region" description="Helical" evidence="1">
    <location>
        <begin position="235"/>
        <end position="253"/>
    </location>
</feature>
<organism evidence="3 4">
    <name type="scientific">Natronococcus pandeyae</name>
    <dbReference type="NCBI Taxonomy" id="2055836"/>
    <lineage>
        <taxon>Archaea</taxon>
        <taxon>Methanobacteriati</taxon>
        <taxon>Methanobacteriota</taxon>
        <taxon>Stenosarchaea group</taxon>
        <taxon>Halobacteria</taxon>
        <taxon>Halobacteriales</taxon>
        <taxon>Natrialbaceae</taxon>
        <taxon>Natronococcus</taxon>
    </lineage>
</organism>
<dbReference type="GO" id="GO:0004175">
    <property type="term" value="F:endopeptidase activity"/>
    <property type="evidence" value="ECO:0007669"/>
    <property type="project" value="UniProtKB-ARBA"/>
</dbReference>
<keyword evidence="1" id="KW-0472">Membrane</keyword>
<evidence type="ECO:0000256" key="1">
    <source>
        <dbReference type="SAM" id="Phobius"/>
    </source>
</evidence>
<gene>
    <name evidence="3" type="ORF">CV102_22510</name>
</gene>
<reference evidence="3" key="1">
    <citation type="submission" date="2017-11" db="EMBL/GenBank/DDBJ databases">
        <authorList>
            <person name="Kajale S.C."/>
            <person name="Sharma A."/>
        </authorList>
    </citation>
    <scope>NUCLEOTIDE SEQUENCE</scope>
    <source>
        <strain evidence="3">LS1_42</strain>
    </source>
</reference>
<protein>
    <recommendedName>
        <fullName evidence="2">CAAX prenyl protease 2/Lysostaphin resistance protein A-like domain-containing protein</fullName>
    </recommendedName>
</protein>
<dbReference type="PANTHER" id="PTHR36435">
    <property type="entry name" value="SLR1288 PROTEIN"/>
    <property type="match status" value="1"/>
</dbReference>
<feature type="transmembrane region" description="Helical" evidence="1">
    <location>
        <begin position="85"/>
        <end position="105"/>
    </location>
</feature>
<accession>A0A8J8PWZ5</accession>
<feature type="domain" description="CAAX prenyl protease 2/Lysostaphin resistance protein A-like" evidence="2">
    <location>
        <begin position="181"/>
        <end position="272"/>
    </location>
</feature>
<dbReference type="Proteomes" id="UP000766904">
    <property type="component" value="Unassembled WGS sequence"/>
</dbReference>
<dbReference type="PANTHER" id="PTHR36435:SF1">
    <property type="entry name" value="CAAX AMINO TERMINAL PROTEASE FAMILY PROTEIN"/>
    <property type="match status" value="1"/>
</dbReference>
<dbReference type="InterPro" id="IPR052710">
    <property type="entry name" value="CAAX_protease"/>
</dbReference>
<dbReference type="AlphaFoldDB" id="A0A8J8PWZ5"/>
<evidence type="ECO:0000313" key="3">
    <source>
        <dbReference type="EMBL" id="TYL36401.1"/>
    </source>
</evidence>
<feature type="transmembrane region" description="Helical" evidence="1">
    <location>
        <begin position="181"/>
        <end position="200"/>
    </location>
</feature>
<keyword evidence="1" id="KW-0812">Transmembrane</keyword>
<keyword evidence="1" id="KW-1133">Transmembrane helix</keyword>
<dbReference type="Pfam" id="PF02517">
    <property type="entry name" value="Rce1-like"/>
    <property type="match status" value="1"/>
</dbReference>